<feature type="domain" description="AAA+ ATPase" evidence="2">
    <location>
        <begin position="355"/>
        <end position="524"/>
    </location>
</feature>
<keyword evidence="4" id="KW-1185">Reference proteome</keyword>
<dbReference type="GO" id="GO:0016887">
    <property type="term" value="F:ATP hydrolysis activity"/>
    <property type="evidence" value="ECO:0007669"/>
    <property type="project" value="InterPro"/>
</dbReference>
<dbReference type="EMBL" id="BMQG01000024">
    <property type="protein sequence ID" value="GGM57957.1"/>
    <property type="molecule type" value="Genomic_DNA"/>
</dbReference>
<dbReference type="SUPFAM" id="SSF52540">
    <property type="entry name" value="P-loop containing nucleoside triphosphate hydrolases"/>
    <property type="match status" value="1"/>
</dbReference>
<dbReference type="AlphaFoldDB" id="A0A8H9GSJ9"/>
<dbReference type="PANTHER" id="PTHR37291:SF1">
    <property type="entry name" value="TYPE IV METHYL-DIRECTED RESTRICTION ENZYME ECOKMCRB SUBUNIT"/>
    <property type="match status" value="1"/>
</dbReference>
<evidence type="ECO:0000256" key="1">
    <source>
        <dbReference type="SAM" id="MobiDB-lite"/>
    </source>
</evidence>
<dbReference type="PANTHER" id="PTHR37291">
    <property type="entry name" value="5-METHYLCYTOSINE-SPECIFIC RESTRICTION ENZYME B"/>
    <property type="match status" value="1"/>
</dbReference>
<evidence type="ECO:0000259" key="2">
    <source>
        <dbReference type="SMART" id="SM00382"/>
    </source>
</evidence>
<dbReference type="RefSeq" id="WP_189062813.1">
    <property type="nucleotide sequence ID" value="NZ_BMQG01000024.1"/>
</dbReference>
<accession>A0A8H9GSJ9</accession>
<dbReference type="InterPro" id="IPR011704">
    <property type="entry name" value="ATPase_dyneun-rel_AAA"/>
</dbReference>
<evidence type="ECO:0000313" key="3">
    <source>
        <dbReference type="EMBL" id="GGM57957.1"/>
    </source>
</evidence>
<dbReference type="Gene3D" id="3.40.50.300">
    <property type="entry name" value="P-loop containing nucleotide triphosphate hydrolases"/>
    <property type="match status" value="1"/>
</dbReference>
<comment type="caution">
    <text evidence="3">The sequence shown here is derived from an EMBL/GenBank/DDBJ whole genome shotgun (WGS) entry which is preliminary data.</text>
</comment>
<reference evidence="4" key="1">
    <citation type="journal article" date="2019" name="Int. J. Syst. Evol. Microbiol.">
        <title>The Global Catalogue of Microorganisms (GCM) 10K type strain sequencing project: providing services to taxonomists for standard genome sequencing and annotation.</title>
        <authorList>
            <consortium name="The Broad Institute Genomics Platform"/>
            <consortium name="The Broad Institute Genome Sequencing Center for Infectious Disease"/>
            <person name="Wu L."/>
            <person name="Ma J."/>
        </authorList>
    </citation>
    <scope>NUCLEOTIDE SEQUENCE [LARGE SCALE GENOMIC DNA]</scope>
    <source>
        <strain evidence="4">JCM 31047</strain>
    </source>
</reference>
<proteinExistence type="predicted"/>
<feature type="region of interest" description="Disordered" evidence="1">
    <location>
        <begin position="245"/>
        <end position="333"/>
    </location>
</feature>
<feature type="compositionally biased region" description="Low complexity" evidence="1">
    <location>
        <begin position="264"/>
        <end position="282"/>
    </location>
</feature>
<feature type="compositionally biased region" description="Pro residues" evidence="1">
    <location>
        <begin position="283"/>
        <end position="297"/>
    </location>
</feature>
<gene>
    <name evidence="3" type="ORF">GCM10008956_36940</name>
</gene>
<dbReference type="Pfam" id="PF07728">
    <property type="entry name" value="AAA_5"/>
    <property type="match status" value="1"/>
</dbReference>
<dbReference type="InterPro" id="IPR052934">
    <property type="entry name" value="Methyl-DNA_Rec/Restrict_Enz"/>
</dbReference>
<dbReference type="InterPro" id="IPR027417">
    <property type="entry name" value="P-loop_NTPase"/>
</dbReference>
<evidence type="ECO:0000313" key="4">
    <source>
        <dbReference type="Proteomes" id="UP000600547"/>
    </source>
</evidence>
<dbReference type="Proteomes" id="UP000600547">
    <property type="component" value="Unassembled WGS sequence"/>
</dbReference>
<dbReference type="SMART" id="SM00382">
    <property type="entry name" value="AAA"/>
    <property type="match status" value="1"/>
</dbReference>
<dbReference type="InterPro" id="IPR003593">
    <property type="entry name" value="AAA+_ATPase"/>
</dbReference>
<name>A0A8H9GSJ9_9DEIO</name>
<dbReference type="CDD" id="cd00009">
    <property type="entry name" value="AAA"/>
    <property type="match status" value="1"/>
</dbReference>
<protein>
    <recommendedName>
        <fullName evidence="2">AAA+ ATPase domain-containing protein</fullName>
    </recommendedName>
</protein>
<organism evidence="3 4">
    <name type="scientific">Deinococcus arenae</name>
    <dbReference type="NCBI Taxonomy" id="1452751"/>
    <lineage>
        <taxon>Bacteria</taxon>
        <taxon>Thermotogati</taxon>
        <taxon>Deinococcota</taxon>
        <taxon>Deinococci</taxon>
        <taxon>Deinococcales</taxon>
        <taxon>Deinococcaceae</taxon>
        <taxon>Deinococcus</taxon>
    </lineage>
</organism>
<dbReference type="GO" id="GO:0005524">
    <property type="term" value="F:ATP binding"/>
    <property type="evidence" value="ECO:0007669"/>
    <property type="project" value="InterPro"/>
</dbReference>
<sequence>MTLTHVFAQFRIPADTLAHLPEPTRKDLERAAQGGPGDWTRDAHGNLHAAPIPLPTPGRAERTLSVRPDFAWPDAATYDAARRAAQLNLLACDLTAEAPRGDVKLRQVSLLSDLSGAPLPLYVAVPRVVVAACRQELRLAFAPQATDVRAYRVIPGGETVRAITAEVVTRLRDHRLHRVRAVTVHDLEVTGAEHVTVTRRAAYAEGLPPAPTLAASDLVVAAQYALSVPSPGPYGVIDGCPPAAPSAASGHDLKRITQPPAPARPATQTAPASPSSPTAVPAPTRPPEPPAAAPPEPTAEQADLDPGPAQASPTPDAAAHITHPPRPAADPWETLPDRVAVDSDVLLVARRTLERARPLLLTGPPGVGKTLLATCLAEALCGPGNYTLITADARWTASDVLGGLRVQPGDTLRYAFTPGVVTRAAERHRQSMAATGRPHALIIDEFNRAPQDEAFGQLLTLLDPAYRAHLPLVSQADGAPADVHLPPDFILMGTMNDADQDRLHRLSAALRRRFTLLSLAAPRHEPEFLARHFPAQAAALDAVYSVIGRPGQPSGLRAHHPIGTALLTEILSNLEVGLDLDSAISAALDGQIDDLTDEQAGQVAASLVDTLPRTIATVQRSGERLG</sequence>